<keyword evidence="3 6" id="KW-0349">Heme</keyword>
<evidence type="ECO:0000256" key="4">
    <source>
        <dbReference type="ARBA" id="ARBA00022723"/>
    </source>
</evidence>
<gene>
    <name evidence="9" type="ORF">P171DRAFT_466020</name>
</gene>
<evidence type="ECO:0000256" key="7">
    <source>
        <dbReference type="RuleBase" id="RU000461"/>
    </source>
</evidence>
<evidence type="ECO:0000313" key="10">
    <source>
        <dbReference type="Proteomes" id="UP000799764"/>
    </source>
</evidence>
<dbReference type="InterPro" id="IPR017972">
    <property type="entry name" value="Cyt_P450_CS"/>
</dbReference>
<reference evidence="9" key="1">
    <citation type="journal article" date="2020" name="Stud. Mycol.">
        <title>101 Dothideomycetes genomes: a test case for predicting lifestyles and emergence of pathogens.</title>
        <authorList>
            <person name="Haridas S."/>
            <person name="Albert R."/>
            <person name="Binder M."/>
            <person name="Bloem J."/>
            <person name="Labutti K."/>
            <person name="Salamov A."/>
            <person name="Andreopoulos B."/>
            <person name="Baker S."/>
            <person name="Barry K."/>
            <person name="Bills G."/>
            <person name="Bluhm B."/>
            <person name="Cannon C."/>
            <person name="Castanera R."/>
            <person name="Culley D."/>
            <person name="Daum C."/>
            <person name="Ezra D."/>
            <person name="Gonzalez J."/>
            <person name="Henrissat B."/>
            <person name="Kuo A."/>
            <person name="Liang C."/>
            <person name="Lipzen A."/>
            <person name="Lutzoni F."/>
            <person name="Magnuson J."/>
            <person name="Mondo S."/>
            <person name="Nolan M."/>
            <person name="Ohm R."/>
            <person name="Pangilinan J."/>
            <person name="Park H.-J."/>
            <person name="Ramirez L."/>
            <person name="Alfaro M."/>
            <person name="Sun H."/>
            <person name="Tritt A."/>
            <person name="Yoshinaga Y."/>
            <person name="Zwiers L.-H."/>
            <person name="Turgeon B."/>
            <person name="Goodwin S."/>
            <person name="Spatafora J."/>
            <person name="Crous P."/>
            <person name="Grigoriev I."/>
        </authorList>
    </citation>
    <scope>NUCLEOTIDE SEQUENCE</scope>
    <source>
        <strain evidence="9">CBS 690.94</strain>
    </source>
</reference>
<dbReference type="PROSITE" id="PS00086">
    <property type="entry name" value="CYTOCHROME_P450"/>
    <property type="match status" value="1"/>
</dbReference>
<protein>
    <submittedName>
        <fullName evidence="9">Cytochrome P450</fullName>
    </submittedName>
</protein>
<evidence type="ECO:0000256" key="3">
    <source>
        <dbReference type="ARBA" id="ARBA00022617"/>
    </source>
</evidence>
<dbReference type="PANTHER" id="PTHR24305:SF210">
    <property type="entry name" value="CYTOCHROME P450 MONOOXYGENASE ASQL-RELATED"/>
    <property type="match status" value="1"/>
</dbReference>
<dbReference type="OrthoDB" id="1470350at2759"/>
<evidence type="ECO:0000256" key="8">
    <source>
        <dbReference type="SAM" id="Phobius"/>
    </source>
</evidence>
<evidence type="ECO:0000256" key="1">
    <source>
        <dbReference type="ARBA" id="ARBA00001971"/>
    </source>
</evidence>
<dbReference type="PRINTS" id="PR00463">
    <property type="entry name" value="EP450I"/>
</dbReference>
<dbReference type="InterPro" id="IPR050121">
    <property type="entry name" value="Cytochrome_P450_monoxygenase"/>
</dbReference>
<feature type="transmembrane region" description="Helical" evidence="8">
    <location>
        <begin position="20"/>
        <end position="38"/>
    </location>
</feature>
<evidence type="ECO:0000256" key="5">
    <source>
        <dbReference type="ARBA" id="ARBA00023004"/>
    </source>
</evidence>
<dbReference type="InterPro" id="IPR002401">
    <property type="entry name" value="Cyt_P450_E_grp-I"/>
</dbReference>
<dbReference type="GO" id="GO:0016705">
    <property type="term" value="F:oxidoreductase activity, acting on paired donors, with incorporation or reduction of molecular oxygen"/>
    <property type="evidence" value="ECO:0007669"/>
    <property type="project" value="InterPro"/>
</dbReference>
<dbReference type="InterPro" id="IPR036396">
    <property type="entry name" value="Cyt_P450_sf"/>
</dbReference>
<comment type="cofactor">
    <cofactor evidence="1 6">
        <name>heme</name>
        <dbReference type="ChEBI" id="CHEBI:30413"/>
    </cofactor>
</comment>
<keyword evidence="7" id="KW-0560">Oxidoreductase</keyword>
<dbReference type="GO" id="GO:0020037">
    <property type="term" value="F:heme binding"/>
    <property type="evidence" value="ECO:0007669"/>
    <property type="project" value="InterPro"/>
</dbReference>
<proteinExistence type="inferred from homology"/>
<name>A0A9P4PCK1_9PLEO</name>
<evidence type="ECO:0000313" key="9">
    <source>
        <dbReference type="EMBL" id="KAF2440516.1"/>
    </source>
</evidence>
<evidence type="ECO:0000256" key="2">
    <source>
        <dbReference type="ARBA" id="ARBA00010617"/>
    </source>
</evidence>
<keyword evidence="8" id="KW-0812">Transmembrane</keyword>
<dbReference type="Pfam" id="PF00067">
    <property type="entry name" value="p450"/>
    <property type="match status" value="1"/>
</dbReference>
<dbReference type="CDD" id="cd11058">
    <property type="entry name" value="CYP60B-like"/>
    <property type="match status" value="1"/>
</dbReference>
<dbReference type="AlphaFoldDB" id="A0A9P4PCK1"/>
<feature type="binding site" description="axial binding residue" evidence="6">
    <location>
        <position position="426"/>
    </location>
    <ligand>
        <name>heme</name>
        <dbReference type="ChEBI" id="CHEBI:30413"/>
    </ligand>
    <ligandPart>
        <name>Fe</name>
        <dbReference type="ChEBI" id="CHEBI:18248"/>
    </ligandPart>
</feature>
<comment type="caution">
    <text evidence="9">The sequence shown here is derived from an EMBL/GenBank/DDBJ whole genome shotgun (WGS) entry which is preliminary data.</text>
</comment>
<dbReference type="PANTHER" id="PTHR24305">
    <property type="entry name" value="CYTOCHROME P450"/>
    <property type="match status" value="1"/>
</dbReference>
<dbReference type="InterPro" id="IPR001128">
    <property type="entry name" value="Cyt_P450"/>
</dbReference>
<evidence type="ECO:0000256" key="6">
    <source>
        <dbReference type="PIRSR" id="PIRSR602401-1"/>
    </source>
</evidence>
<accession>A0A9P4PCK1</accession>
<dbReference type="Proteomes" id="UP000799764">
    <property type="component" value="Unassembled WGS sequence"/>
</dbReference>
<organism evidence="9 10">
    <name type="scientific">Karstenula rhodostoma CBS 690.94</name>
    <dbReference type="NCBI Taxonomy" id="1392251"/>
    <lineage>
        <taxon>Eukaryota</taxon>
        <taxon>Fungi</taxon>
        <taxon>Dikarya</taxon>
        <taxon>Ascomycota</taxon>
        <taxon>Pezizomycotina</taxon>
        <taxon>Dothideomycetes</taxon>
        <taxon>Pleosporomycetidae</taxon>
        <taxon>Pleosporales</taxon>
        <taxon>Massarineae</taxon>
        <taxon>Didymosphaeriaceae</taxon>
        <taxon>Karstenula</taxon>
    </lineage>
</organism>
<dbReference type="SUPFAM" id="SSF48264">
    <property type="entry name" value="Cytochrome P450"/>
    <property type="match status" value="1"/>
</dbReference>
<dbReference type="PRINTS" id="PR00385">
    <property type="entry name" value="P450"/>
</dbReference>
<keyword evidence="8" id="KW-0472">Membrane</keyword>
<dbReference type="GO" id="GO:0004497">
    <property type="term" value="F:monooxygenase activity"/>
    <property type="evidence" value="ECO:0007669"/>
    <property type="project" value="UniProtKB-KW"/>
</dbReference>
<dbReference type="GO" id="GO:0005506">
    <property type="term" value="F:iron ion binding"/>
    <property type="evidence" value="ECO:0007669"/>
    <property type="project" value="InterPro"/>
</dbReference>
<keyword evidence="4 6" id="KW-0479">Metal-binding</keyword>
<keyword evidence="5 6" id="KW-0408">Iron</keyword>
<comment type="similarity">
    <text evidence="2 7">Belongs to the cytochrome P450 family.</text>
</comment>
<keyword evidence="7" id="KW-0503">Monooxygenase</keyword>
<keyword evidence="8" id="KW-1133">Transmembrane helix</keyword>
<dbReference type="EMBL" id="MU001507">
    <property type="protein sequence ID" value="KAF2440516.1"/>
    <property type="molecule type" value="Genomic_DNA"/>
</dbReference>
<sequence>MAVLNWDELRFAHYSPGETVGIFFSVSFFTYIITNVIYRLYFHPLARFPGPLLARLTPIPATWSLLRGRIPFYVKACHDKYGPIVRVAPNELCFDEESAWKDIYGSRGLGHKNFQKDPIHVGSIAAVHGVSTITMAGDDDHARQRRALSHAFSTKALLEQEYIVMRYVETFSQKMQEFARGDGIDFRFWVPLISESIKAGAIEQATRRISQTGSPLQRFLQWCIPAHVAESRKQHLDYSKEKILKRMETQTNNRDFLHYVMKQQDKGDLNLGEVIVNGALFIIAGTETTAGFLTGLFNLITGAENKHILDRLTAEVRSSFQSEQELHFEELAKLLYMTAVIEEGLRMFPSAPIGFVRTVPEGGDTVSGEFIPGGTTVSVCMWAATKSERNFEDPYVFRPERWLDRENNKTDKLGASNPFSLGPRGCIGRNLSYMEMRLIIAKLLWHHDVEMYGSNEVWNPKNEYENMVVYNNWIKPGLKLKLIPRKM</sequence>
<keyword evidence="10" id="KW-1185">Reference proteome</keyword>
<dbReference type="Gene3D" id="1.10.630.10">
    <property type="entry name" value="Cytochrome P450"/>
    <property type="match status" value="1"/>
</dbReference>